<dbReference type="EMBL" id="JASBNA010000005">
    <property type="protein sequence ID" value="KAK7691475.1"/>
    <property type="molecule type" value="Genomic_DNA"/>
</dbReference>
<reference evidence="3 4" key="1">
    <citation type="submission" date="2022-09" db="EMBL/GenBank/DDBJ databases">
        <authorList>
            <person name="Palmer J.M."/>
        </authorList>
    </citation>
    <scope>NUCLEOTIDE SEQUENCE [LARGE SCALE GENOMIC DNA]</scope>
    <source>
        <strain evidence="3 4">DSM 7382</strain>
    </source>
</reference>
<dbReference type="GO" id="GO:0016491">
    <property type="term" value="F:oxidoreductase activity"/>
    <property type="evidence" value="ECO:0007669"/>
    <property type="project" value="InterPro"/>
</dbReference>
<feature type="domain" description="Amine oxidase" evidence="2">
    <location>
        <begin position="52"/>
        <end position="108"/>
    </location>
</feature>
<dbReference type="PROSITE" id="PS51257">
    <property type="entry name" value="PROKAR_LIPOPROTEIN"/>
    <property type="match status" value="1"/>
</dbReference>
<proteinExistence type="predicted"/>
<dbReference type="Gene3D" id="3.50.50.60">
    <property type="entry name" value="FAD/NAD(P)-binding domain"/>
    <property type="match status" value="1"/>
</dbReference>
<accession>A0AAW0GK03</accession>
<organism evidence="3 4">
    <name type="scientific">Cerrena zonata</name>
    <dbReference type="NCBI Taxonomy" id="2478898"/>
    <lineage>
        <taxon>Eukaryota</taxon>
        <taxon>Fungi</taxon>
        <taxon>Dikarya</taxon>
        <taxon>Basidiomycota</taxon>
        <taxon>Agaricomycotina</taxon>
        <taxon>Agaricomycetes</taxon>
        <taxon>Polyporales</taxon>
        <taxon>Cerrenaceae</taxon>
        <taxon>Cerrena</taxon>
    </lineage>
</organism>
<keyword evidence="4" id="KW-1185">Reference proteome</keyword>
<name>A0AAW0GK03_9APHY</name>
<dbReference type="SUPFAM" id="SSF51905">
    <property type="entry name" value="FAD/NAD(P)-binding domain"/>
    <property type="match status" value="1"/>
</dbReference>
<keyword evidence="1" id="KW-0732">Signal</keyword>
<dbReference type="InterPro" id="IPR002937">
    <property type="entry name" value="Amino_oxidase"/>
</dbReference>
<sequence>MPRPTVVVSVLGALACILNHFAYGLPVGDAAQVTLSAPSAKDAKVLILGGGVAGLTAARSLYDQGVTDFLIVEARHELGGRMRNHRFGAVDREYNLEVGANWVQGTSTKNGPTNPIWTFGKETRYHDAEEPFL</sequence>
<evidence type="ECO:0000259" key="2">
    <source>
        <dbReference type="Pfam" id="PF01593"/>
    </source>
</evidence>
<dbReference type="PANTHER" id="PTHR10742">
    <property type="entry name" value="FLAVIN MONOAMINE OXIDASE"/>
    <property type="match status" value="1"/>
</dbReference>
<evidence type="ECO:0000313" key="3">
    <source>
        <dbReference type="EMBL" id="KAK7691475.1"/>
    </source>
</evidence>
<feature type="chain" id="PRO_5043440941" description="Amine oxidase domain-containing protein" evidence="1">
    <location>
        <begin position="25"/>
        <end position="133"/>
    </location>
</feature>
<dbReference type="InterPro" id="IPR050281">
    <property type="entry name" value="Flavin_monoamine_oxidase"/>
</dbReference>
<comment type="caution">
    <text evidence="3">The sequence shown here is derived from an EMBL/GenBank/DDBJ whole genome shotgun (WGS) entry which is preliminary data.</text>
</comment>
<dbReference type="PANTHER" id="PTHR10742:SF313">
    <property type="entry name" value="AMINE OXIDASE"/>
    <property type="match status" value="1"/>
</dbReference>
<evidence type="ECO:0000313" key="4">
    <source>
        <dbReference type="Proteomes" id="UP001385951"/>
    </source>
</evidence>
<dbReference type="GO" id="GO:0006598">
    <property type="term" value="P:polyamine catabolic process"/>
    <property type="evidence" value="ECO:0007669"/>
    <property type="project" value="TreeGrafter"/>
</dbReference>
<dbReference type="InterPro" id="IPR036188">
    <property type="entry name" value="FAD/NAD-bd_sf"/>
</dbReference>
<dbReference type="AlphaFoldDB" id="A0AAW0GK03"/>
<dbReference type="Proteomes" id="UP001385951">
    <property type="component" value="Unassembled WGS sequence"/>
</dbReference>
<feature type="signal peptide" evidence="1">
    <location>
        <begin position="1"/>
        <end position="24"/>
    </location>
</feature>
<gene>
    <name evidence="3" type="ORF">QCA50_004874</name>
</gene>
<dbReference type="Pfam" id="PF01593">
    <property type="entry name" value="Amino_oxidase"/>
    <property type="match status" value="1"/>
</dbReference>
<protein>
    <recommendedName>
        <fullName evidence="2">Amine oxidase domain-containing protein</fullName>
    </recommendedName>
</protein>
<evidence type="ECO:0000256" key="1">
    <source>
        <dbReference type="SAM" id="SignalP"/>
    </source>
</evidence>